<evidence type="ECO:0000313" key="6">
    <source>
        <dbReference type="Proteomes" id="UP000747110"/>
    </source>
</evidence>
<keyword evidence="1" id="KW-0732">Signal</keyword>
<evidence type="ECO:0000256" key="1">
    <source>
        <dbReference type="SAM" id="SignalP"/>
    </source>
</evidence>
<comment type="caution">
    <text evidence="4">The sequence shown here is derived from an EMBL/GenBank/DDBJ whole genome shotgun (WGS) entry which is preliminary data.</text>
</comment>
<protein>
    <recommendedName>
        <fullName evidence="2">Pherophorin domain-containing protein</fullName>
    </recommendedName>
</protein>
<feature type="chain" id="PRO_5035391406" description="Pherophorin domain-containing protein" evidence="1">
    <location>
        <begin position="24"/>
        <end position="511"/>
    </location>
</feature>
<dbReference type="Pfam" id="PF12499">
    <property type="entry name" value="DUF3707"/>
    <property type="match status" value="2"/>
</dbReference>
<dbReference type="EMBL" id="BNCQ01000021">
    <property type="protein sequence ID" value="GIM06425.1"/>
    <property type="molecule type" value="Genomic_DNA"/>
</dbReference>
<gene>
    <name evidence="3" type="ORF">Vretifemale_13888</name>
    <name evidence="4" type="ORF">Vretimale_10746</name>
</gene>
<keyword evidence="6" id="KW-1185">Reference proteome</keyword>
<feature type="domain" description="Pherophorin" evidence="2">
    <location>
        <begin position="353"/>
        <end position="505"/>
    </location>
</feature>
<evidence type="ECO:0000313" key="3">
    <source>
        <dbReference type="EMBL" id="GIL85285.1"/>
    </source>
</evidence>
<feature type="domain" description="Pherophorin" evidence="2">
    <location>
        <begin position="41"/>
        <end position="195"/>
    </location>
</feature>
<evidence type="ECO:0000259" key="2">
    <source>
        <dbReference type="Pfam" id="PF12499"/>
    </source>
</evidence>
<dbReference type="Proteomes" id="UP000747110">
    <property type="component" value="Unassembled WGS sequence"/>
</dbReference>
<dbReference type="OrthoDB" id="531841at2759"/>
<dbReference type="EMBL" id="BNCP01000032">
    <property type="protein sequence ID" value="GIL85285.1"/>
    <property type="molecule type" value="Genomic_DNA"/>
</dbReference>
<dbReference type="Proteomes" id="UP000722791">
    <property type="component" value="Unassembled WGS sequence"/>
</dbReference>
<accession>A0A8J4GGG8</accession>
<organism evidence="4 5">
    <name type="scientific">Volvox reticuliferus</name>
    <dbReference type="NCBI Taxonomy" id="1737510"/>
    <lineage>
        <taxon>Eukaryota</taxon>
        <taxon>Viridiplantae</taxon>
        <taxon>Chlorophyta</taxon>
        <taxon>core chlorophytes</taxon>
        <taxon>Chlorophyceae</taxon>
        <taxon>CS clade</taxon>
        <taxon>Chlamydomonadales</taxon>
        <taxon>Volvocaceae</taxon>
        <taxon>Volvox</taxon>
    </lineage>
</organism>
<evidence type="ECO:0000313" key="4">
    <source>
        <dbReference type="EMBL" id="GIM06425.1"/>
    </source>
</evidence>
<sequence>MKEMSFLPVFLVTALALGWAVNADDDQFNENREQTGSIPEFPFRSCNKYNGAYRLAPIWRPAEYSQYCFKIEVHQDLLSCSGACCTAALHKIEFNVSSSCLVAGSSVTATLNGVTTRVAPAYDRPLSGPPGSAILRITQLGLDPVTAQGAELCITLKPNRARQGCTTLEQMCASTGFPAGTCTAATFDVACDCCPVSQVVQAQPPPPPEVIGNRLCTVCVTAQLNPPPYDIRPYRFDNVTCANIQEYIAFAMNDVLLTEEIEVYTPFSGQACTGTQAITCGSFSGNDADKLQSLYETLDVTFQLLTYVLYAAFDGSICDARLENYALVVTTDGNECLDLTQTGDCFPPETVPFPSCTCDTSQGVLPYTVDPIYYTQASAAYGPSTMEYCFSFKTLRQDQVVPSTCYKANDALTKIEWYANDTLKSWVKGFTVTPAGGPQKKVPPSWGAPGTNTLKVNLNWSEAQADGGVVCVALQEPYTMVDLGLTYDSYVSIFNSRDNQDYCCPTFRSQP</sequence>
<dbReference type="AlphaFoldDB" id="A0A8J4GGG8"/>
<dbReference type="InterPro" id="IPR024616">
    <property type="entry name" value="Pherophorin"/>
</dbReference>
<name>A0A8J4GGG8_9CHLO</name>
<evidence type="ECO:0000313" key="5">
    <source>
        <dbReference type="Proteomes" id="UP000722791"/>
    </source>
</evidence>
<proteinExistence type="predicted"/>
<reference evidence="4" key="1">
    <citation type="journal article" date="2021" name="Proc. Natl. Acad. Sci. U.S.A.">
        <title>Three genomes in the algal genus Volvox reveal the fate of a haploid sex-determining region after a transition to homothallism.</title>
        <authorList>
            <person name="Yamamoto K."/>
            <person name="Hamaji T."/>
            <person name="Kawai-Toyooka H."/>
            <person name="Matsuzaki R."/>
            <person name="Takahashi F."/>
            <person name="Nishimura Y."/>
            <person name="Kawachi M."/>
            <person name="Noguchi H."/>
            <person name="Minakuchi Y."/>
            <person name="Umen J.G."/>
            <person name="Toyoda A."/>
            <person name="Nozaki H."/>
        </authorList>
    </citation>
    <scope>NUCLEOTIDE SEQUENCE</scope>
    <source>
        <strain evidence="4">NIES-3785</strain>
        <strain evidence="3">NIES-3786</strain>
    </source>
</reference>
<feature type="signal peptide" evidence="1">
    <location>
        <begin position="1"/>
        <end position="23"/>
    </location>
</feature>